<dbReference type="EMBL" id="BRXR01000001">
    <property type="protein sequence ID" value="GLC32509.1"/>
    <property type="molecule type" value="Genomic_DNA"/>
</dbReference>
<accession>A0ABQ5NBE1</accession>
<gene>
    <name evidence="1" type="ORF">bsdE14_39190</name>
</gene>
<comment type="caution">
    <text evidence="1">The sequence shown here is derived from an EMBL/GenBank/DDBJ whole genome shotgun (WGS) entry which is preliminary data.</text>
</comment>
<keyword evidence="2" id="KW-1185">Reference proteome</keyword>
<sequence>MSTIPGFRDMYYAIGDFLKKVYYDKYGSNAEIKALYFVTPNDKILIWKKASFNLADAKVVELALIKEKKDCEGIFPWK</sequence>
<evidence type="ECO:0000313" key="2">
    <source>
        <dbReference type="Proteomes" id="UP001208567"/>
    </source>
</evidence>
<dbReference type="RefSeq" id="WP_264851818.1">
    <property type="nucleotide sequence ID" value="NZ_BRXR01000001.1"/>
</dbReference>
<dbReference type="Proteomes" id="UP001208567">
    <property type="component" value="Unassembled WGS sequence"/>
</dbReference>
<organism evidence="1 2">
    <name type="scientific">Clostridium omnivorum</name>
    <dbReference type="NCBI Taxonomy" id="1604902"/>
    <lineage>
        <taxon>Bacteria</taxon>
        <taxon>Bacillati</taxon>
        <taxon>Bacillota</taxon>
        <taxon>Clostridia</taxon>
        <taxon>Eubacteriales</taxon>
        <taxon>Clostridiaceae</taxon>
        <taxon>Clostridium</taxon>
    </lineage>
</organism>
<reference evidence="1 2" key="1">
    <citation type="journal article" date="2024" name="Int. J. Syst. Evol. Microbiol.">
        <title>Clostridium omnivorum sp. nov., isolated from anoxic soil under the treatment of reductive soil disinfestation.</title>
        <authorList>
            <person name="Ueki A."/>
            <person name="Tonouchi A."/>
            <person name="Kaku N."/>
            <person name="Honma S."/>
            <person name="Ueki K."/>
        </authorList>
    </citation>
    <scope>NUCLEOTIDE SEQUENCE [LARGE SCALE GENOMIC DNA]</scope>
    <source>
        <strain evidence="1 2">E14</strain>
    </source>
</reference>
<name>A0ABQ5NBE1_9CLOT</name>
<proteinExistence type="predicted"/>
<protein>
    <submittedName>
        <fullName evidence="1">Uncharacterized protein</fullName>
    </submittedName>
</protein>
<evidence type="ECO:0000313" key="1">
    <source>
        <dbReference type="EMBL" id="GLC32509.1"/>
    </source>
</evidence>